<dbReference type="InterPro" id="IPR020848">
    <property type="entry name" value="AP_endonuclease_F1_CS"/>
</dbReference>
<feature type="active site" description="Proton acceptor" evidence="10">
    <location>
        <position position="313"/>
    </location>
</feature>
<feature type="binding site" evidence="11">
    <location>
        <position position="312"/>
    </location>
    <ligand>
        <name>Mg(2+)</name>
        <dbReference type="ChEBI" id="CHEBI:18420"/>
        <label>1</label>
    </ligand>
</feature>
<organism evidence="16 17">
    <name type="scientific">Microdochium trichocladiopsis</name>
    <dbReference type="NCBI Taxonomy" id="1682393"/>
    <lineage>
        <taxon>Eukaryota</taxon>
        <taxon>Fungi</taxon>
        <taxon>Dikarya</taxon>
        <taxon>Ascomycota</taxon>
        <taxon>Pezizomycotina</taxon>
        <taxon>Sordariomycetes</taxon>
        <taxon>Xylariomycetidae</taxon>
        <taxon>Xylariales</taxon>
        <taxon>Microdochiaceae</taxon>
        <taxon>Microdochium</taxon>
    </lineage>
</organism>
<protein>
    <recommendedName>
        <fullName evidence="3">DNA-(apurinic or apyrimidinic site) endonuclease 2</fullName>
    </recommendedName>
</protein>
<feature type="binding site" evidence="11">
    <location>
        <position position="197"/>
    </location>
    <ligand>
        <name>Mg(2+)</name>
        <dbReference type="ChEBI" id="CHEBI:18420"/>
        <label>1</label>
    </ligand>
</feature>
<evidence type="ECO:0000256" key="13">
    <source>
        <dbReference type="PROSITE-ProRule" id="PRU01343"/>
    </source>
</evidence>
<feature type="compositionally biased region" description="Polar residues" evidence="14">
    <location>
        <begin position="441"/>
        <end position="454"/>
    </location>
</feature>
<accession>A0A9P9BTX8</accession>
<evidence type="ECO:0000256" key="14">
    <source>
        <dbReference type="SAM" id="MobiDB-lite"/>
    </source>
</evidence>
<feature type="site" description="Transition state stabilizer" evidence="12">
    <location>
        <position position="197"/>
    </location>
</feature>
<reference evidence="16" key="1">
    <citation type="journal article" date="2021" name="Nat. Commun.">
        <title>Genetic determinants of endophytism in the Arabidopsis root mycobiome.</title>
        <authorList>
            <person name="Mesny F."/>
            <person name="Miyauchi S."/>
            <person name="Thiergart T."/>
            <person name="Pickel B."/>
            <person name="Atanasova L."/>
            <person name="Karlsson M."/>
            <person name="Huettel B."/>
            <person name="Barry K.W."/>
            <person name="Haridas S."/>
            <person name="Chen C."/>
            <person name="Bauer D."/>
            <person name="Andreopoulos W."/>
            <person name="Pangilinan J."/>
            <person name="LaButti K."/>
            <person name="Riley R."/>
            <person name="Lipzen A."/>
            <person name="Clum A."/>
            <person name="Drula E."/>
            <person name="Henrissat B."/>
            <person name="Kohler A."/>
            <person name="Grigoriev I.V."/>
            <person name="Martin F.M."/>
            <person name="Hacquard S."/>
        </authorList>
    </citation>
    <scope>NUCLEOTIDE SEQUENCE</scope>
    <source>
        <strain evidence="16">MPI-CAGE-CH-0230</strain>
    </source>
</reference>
<comment type="caution">
    <text evidence="16">The sequence shown here is derived from an EMBL/GenBank/DDBJ whole genome shotgun (WGS) entry which is preliminary data.</text>
</comment>
<feature type="site" description="Interaction with DNA substrate" evidence="12">
    <location>
        <position position="313"/>
    </location>
</feature>
<dbReference type="GO" id="GO:0003677">
    <property type="term" value="F:DNA binding"/>
    <property type="evidence" value="ECO:0007669"/>
    <property type="project" value="InterPro"/>
</dbReference>
<keyword evidence="4 11" id="KW-0479">Metal-binding</keyword>
<keyword evidence="6" id="KW-0378">Hydrolase</keyword>
<dbReference type="GeneID" id="70192731"/>
<evidence type="ECO:0000256" key="3">
    <source>
        <dbReference type="ARBA" id="ARBA00013541"/>
    </source>
</evidence>
<dbReference type="GO" id="GO:0006284">
    <property type="term" value="P:base-excision repair"/>
    <property type="evidence" value="ECO:0007669"/>
    <property type="project" value="TreeGrafter"/>
</dbReference>
<dbReference type="EMBL" id="JAGTJQ010000002">
    <property type="protein sequence ID" value="KAH7037482.1"/>
    <property type="molecule type" value="Genomic_DNA"/>
</dbReference>
<dbReference type="InterPro" id="IPR010666">
    <property type="entry name" value="Znf_GRF"/>
</dbReference>
<keyword evidence="7" id="KW-0862">Zinc</keyword>
<dbReference type="PANTHER" id="PTHR22748">
    <property type="entry name" value="AP ENDONUCLEASE"/>
    <property type="match status" value="1"/>
</dbReference>
<feature type="site" description="Important for catalytic activity" evidence="12">
    <location>
        <position position="287"/>
    </location>
</feature>
<dbReference type="OrthoDB" id="391817at2759"/>
<dbReference type="PANTHER" id="PTHR22748:SF4">
    <property type="entry name" value="DNA-(APURINIC OR APYRIMIDINIC SITE) ENDONUCLEASE 2"/>
    <property type="match status" value="1"/>
</dbReference>
<evidence type="ECO:0000313" key="17">
    <source>
        <dbReference type="Proteomes" id="UP000756346"/>
    </source>
</evidence>
<keyword evidence="11" id="KW-0464">Manganese</keyword>
<dbReference type="InterPro" id="IPR036691">
    <property type="entry name" value="Endo/exonu/phosph_ase_sf"/>
</dbReference>
<keyword evidence="8 11" id="KW-0460">Magnesium</keyword>
<keyword evidence="16" id="KW-0456">Lyase</keyword>
<comment type="cofactor">
    <cofactor evidence="11">
        <name>Mg(2+)</name>
        <dbReference type="ChEBI" id="CHEBI:18420"/>
    </cofactor>
    <cofactor evidence="11">
        <name>Mn(2+)</name>
        <dbReference type="ChEBI" id="CHEBI:29035"/>
    </cofactor>
    <text evidence="11">Probably binds two magnesium or manganese ions per subunit.</text>
</comment>
<dbReference type="GO" id="GO:0003906">
    <property type="term" value="F:DNA-(apurinic or apyrimidinic site) endonuclease activity"/>
    <property type="evidence" value="ECO:0007669"/>
    <property type="project" value="TreeGrafter"/>
</dbReference>
<evidence type="ECO:0000256" key="11">
    <source>
        <dbReference type="PIRSR" id="PIRSR604808-2"/>
    </source>
</evidence>
<dbReference type="InterPro" id="IPR005135">
    <property type="entry name" value="Endo/exonuclease/phosphatase"/>
</dbReference>
<dbReference type="Gene3D" id="3.60.10.10">
    <property type="entry name" value="Endonuclease/exonuclease/phosphatase"/>
    <property type="match status" value="1"/>
</dbReference>
<feature type="binding site" evidence="11">
    <location>
        <position position="44"/>
    </location>
    <ligand>
        <name>Mg(2+)</name>
        <dbReference type="ChEBI" id="CHEBI:18420"/>
        <label>1</label>
    </ligand>
</feature>
<evidence type="ECO:0000256" key="1">
    <source>
        <dbReference type="ARBA" id="ARBA00001936"/>
    </source>
</evidence>
<dbReference type="AlphaFoldDB" id="A0A9P9BTX8"/>
<evidence type="ECO:0000256" key="4">
    <source>
        <dbReference type="ARBA" id="ARBA00022723"/>
    </source>
</evidence>
<dbReference type="GO" id="GO:0008081">
    <property type="term" value="F:phosphoric diester hydrolase activity"/>
    <property type="evidence" value="ECO:0007669"/>
    <property type="project" value="TreeGrafter"/>
</dbReference>
<dbReference type="CDD" id="cd09088">
    <property type="entry name" value="Ape2-like_AP-endo"/>
    <property type="match status" value="1"/>
</dbReference>
<dbReference type="Pfam" id="PF03372">
    <property type="entry name" value="Exo_endo_phos"/>
    <property type="match status" value="1"/>
</dbReference>
<dbReference type="InterPro" id="IPR004808">
    <property type="entry name" value="AP_endonuc_1"/>
</dbReference>
<keyword evidence="17" id="KW-1185">Reference proteome</keyword>
<feature type="binding site" evidence="11">
    <location>
        <position position="313"/>
    </location>
    <ligand>
        <name>Mg(2+)</name>
        <dbReference type="ChEBI" id="CHEBI:18420"/>
        <label>1</label>
    </ligand>
</feature>
<dbReference type="RefSeq" id="XP_046016603.1">
    <property type="nucleotide sequence ID" value="XM_046163185.1"/>
</dbReference>
<dbReference type="FunFam" id="3.60.10.10:FF:000079">
    <property type="entry name" value="DNA-(apurinic or apyrimidinic site) lyase"/>
    <property type="match status" value="1"/>
</dbReference>
<dbReference type="GO" id="GO:0008270">
    <property type="term" value="F:zinc ion binding"/>
    <property type="evidence" value="ECO:0007669"/>
    <property type="project" value="UniProtKB-KW"/>
</dbReference>
<dbReference type="Pfam" id="PF06839">
    <property type="entry name" value="Zn_ribbon_GRF"/>
    <property type="match status" value="1"/>
</dbReference>
<evidence type="ECO:0000256" key="2">
    <source>
        <dbReference type="ARBA" id="ARBA00007092"/>
    </source>
</evidence>
<dbReference type="GO" id="GO:0005634">
    <property type="term" value="C:nucleus"/>
    <property type="evidence" value="ECO:0007669"/>
    <property type="project" value="TreeGrafter"/>
</dbReference>
<dbReference type="InterPro" id="IPR020847">
    <property type="entry name" value="AP_endonuclease_F1_BS"/>
</dbReference>
<comment type="similarity">
    <text evidence="2">Belongs to the DNA repair enzymes AP/ExoA family.</text>
</comment>
<feature type="compositionally biased region" description="Polar residues" evidence="14">
    <location>
        <begin position="414"/>
        <end position="425"/>
    </location>
</feature>
<dbReference type="Proteomes" id="UP000756346">
    <property type="component" value="Unassembled WGS sequence"/>
</dbReference>
<feature type="binding site" evidence="11">
    <location>
        <position position="195"/>
    </location>
    <ligand>
        <name>Mg(2+)</name>
        <dbReference type="ChEBI" id="CHEBI:18420"/>
        <label>1</label>
    </ligand>
</feature>
<evidence type="ECO:0000256" key="7">
    <source>
        <dbReference type="ARBA" id="ARBA00022833"/>
    </source>
</evidence>
<dbReference type="GO" id="GO:0008311">
    <property type="term" value="F:double-stranded DNA 3'-5' DNA exonuclease activity"/>
    <property type="evidence" value="ECO:0007669"/>
    <property type="project" value="TreeGrafter"/>
</dbReference>
<feature type="active site" evidence="10">
    <location>
        <position position="156"/>
    </location>
</feature>
<sequence>MGIRITSWNVNGIRNPFGYQPWRETRSFESMFDILEADIVVMQELKIQRKDLRDDMVLVPGWDVYFSLPKHKKGYSGVAIYTRNSVCSPIRAEEGITGCLSAPGSDIAYRDLPEEQQIGGYPRPGQLPGEIDDVALDSEGRCVILEFPAFVIIGTYSPANSDGTRDDFKVSYLEALDVRIRNLVAMGKQVVLTGDLNVVRDPIDTAGLHERLRKEGMTMDDYFSMPSRRIFHQLLIGGKVKGGRDESREKPILWDLGRLFHPDRQGMYTCWDTKKNSRPGNFGSRIDYVLCSPSMKEWFSDANIQEGLMGSDHCPVFAVMKDVVQIDGKDVHLRDLMNPAGMFENGKRLQEWSTRNLLPLSAKLIAEFDRRQSIKDMFFKKPSQPAYIGAAVSANGASESATRMHIPPSPVKSGITTPAPDSNETILPAATPSNGGLKRTPSGSATPQRPTTKTKAALTKEPSSKGQSSLMGFFKPKTAPKPEMPQSVPNSEESTASPPPPSSGISEYDEKQASPNKGDLQVPPSPEKVIDQVQSRETWSKLLGKRVVPKCEHGEDCISLVTKKAGFNKGRSFYICPRPLGPSGEKEKGTEWRCGTFIWSSDWTSKSQ</sequence>
<evidence type="ECO:0000259" key="15">
    <source>
        <dbReference type="PROSITE" id="PS51999"/>
    </source>
</evidence>
<evidence type="ECO:0000256" key="8">
    <source>
        <dbReference type="ARBA" id="ARBA00022842"/>
    </source>
</evidence>
<feature type="active site" description="Proton donor/acceptor" evidence="10">
    <location>
        <position position="195"/>
    </location>
</feature>
<feature type="domain" description="GRF-type" evidence="15">
    <location>
        <begin position="551"/>
        <end position="603"/>
    </location>
</feature>
<comment type="cofactor">
    <cofactor evidence="1">
        <name>Mn(2+)</name>
        <dbReference type="ChEBI" id="CHEBI:29035"/>
    </cofactor>
</comment>
<evidence type="ECO:0000256" key="9">
    <source>
        <dbReference type="ARBA" id="ARBA00023242"/>
    </source>
</evidence>
<name>A0A9P9BTX8_9PEZI</name>
<dbReference type="PROSITE" id="PS00728">
    <property type="entry name" value="AP_NUCLEASE_F1_3"/>
    <property type="match status" value="1"/>
</dbReference>
<evidence type="ECO:0000256" key="12">
    <source>
        <dbReference type="PIRSR" id="PIRSR604808-3"/>
    </source>
</evidence>
<keyword evidence="9" id="KW-0539">Nucleus</keyword>
<evidence type="ECO:0000256" key="10">
    <source>
        <dbReference type="PIRSR" id="PIRSR604808-1"/>
    </source>
</evidence>
<evidence type="ECO:0000313" key="16">
    <source>
        <dbReference type="EMBL" id="KAH7037482.1"/>
    </source>
</evidence>
<proteinExistence type="inferred from homology"/>
<feature type="binding site" evidence="11">
    <location>
        <position position="9"/>
    </location>
    <ligand>
        <name>Mg(2+)</name>
        <dbReference type="ChEBI" id="CHEBI:18420"/>
        <label>1</label>
    </ligand>
</feature>
<dbReference type="PROSITE" id="PS00726">
    <property type="entry name" value="AP_NUCLEASE_F1_1"/>
    <property type="match status" value="1"/>
</dbReference>
<keyword evidence="5 13" id="KW-0863">Zinc-finger</keyword>
<dbReference type="SUPFAM" id="SSF56219">
    <property type="entry name" value="DNase I-like"/>
    <property type="match status" value="1"/>
</dbReference>
<feature type="region of interest" description="Disordered" evidence="14">
    <location>
        <begin position="399"/>
        <end position="532"/>
    </location>
</feature>
<evidence type="ECO:0000256" key="5">
    <source>
        <dbReference type="ARBA" id="ARBA00022771"/>
    </source>
</evidence>
<dbReference type="PROSITE" id="PS51999">
    <property type="entry name" value="ZF_GRF"/>
    <property type="match status" value="1"/>
</dbReference>
<dbReference type="PROSITE" id="PS51435">
    <property type="entry name" value="AP_NUCLEASE_F1_4"/>
    <property type="match status" value="1"/>
</dbReference>
<evidence type="ECO:0000256" key="6">
    <source>
        <dbReference type="ARBA" id="ARBA00022801"/>
    </source>
</evidence>
<dbReference type="GO" id="GO:0016829">
    <property type="term" value="F:lyase activity"/>
    <property type="evidence" value="ECO:0007669"/>
    <property type="project" value="UniProtKB-KW"/>
</dbReference>
<gene>
    <name evidence="16" type="ORF">B0I36DRAFT_66725</name>
</gene>